<dbReference type="PANTHER" id="PTHR11552">
    <property type="entry name" value="GLUCOSE-METHANOL-CHOLINE GMC OXIDOREDUCTASE"/>
    <property type="match status" value="1"/>
</dbReference>
<dbReference type="GO" id="GO:0008812">
    <property type="term" value="F:choline dehydrogenase activity"/>
    <property type="evidence" value="ECO:0007669"/>
    <property type="project" value="UniProtKB-EC"/>
</dbReference>
<evidence type="ECO:0000313" key="7">
    <source>
        <dbReference type="EMBL" id="MDP9793049.1"/>
    </source>
</evidence>
<dbReference type="InterPro" id="IPR036188">
    <property type="entry name" value="FAD/NAD-bd_sf"/>
</dbReference>
<evidence type="ECO:0000313" key="8">
    <source>
        <dbReference type="Proteomes" id="UP001240984"/>
    </source>
</evidence>
<keyword evidence="4 5" id="KW-0274">FAD</keyword>
<name>A0ABT9MNP4_9ACTN</name>
<dbReference type="SUPFAM" id="SSF51905">
    <property type="entry name" value="FAD/NAD(P)-binding domain"/>
    <property type="match status" value="1"/>
</dbReference>
<dbReference type="InterPro" id="IPR000172">
    <property type="entry name" value="GMC_OxRdtase_N"/>
</dbReference>
<keyword evidence="8" id="KW-1185">Reference proteome</keyword>
<dbReference type="SUPFAM" id="SSF54373">
    <property type="entry name" value="FAD-linked reductases, C-terminal domain"/>
    <property type="match status" value="1"/>
</dbReference>
<dbReference type="EC" id="1.1.99.1" evidence="7"/>
<dbReference type="InterPro" id="IPR012132">
    <property type="entry name" value="GMC_OxRdtase"/>
</dbReference>
<evidence type="ECO:0000256" key="1">
    <source>
        <dbReference type="ARBA" id="ARBA00001974"/>
    </source>
</evidence>
<accession>A0ABT9MNP4</accession>
<evidence type="ECO:0000259" key="6">
    <source>
        <dbReference type="PROSITE" id="PS00623"/>
    </source>
</evidence>
<dbReference type="PIRSF" id="PIRSF000137">
    <property type="entry name" value="Alcohol_oxidase"/>
    <property type="match status" value="1"/>
</dbReference>
<dbReference type="RefSeq" id="WP_306827944.1">
    <property type="nucleotide sequence ID" value="NZ_JAUSRA010000001.1"/>
</dbReference>
<evidence type="ECO:0000256" key="2">
    <source>
        <dbReference type="ARBA" id="ARBA00010790"/>
    </source>
</evidence>
<reference evidence="7 8" key="1">
    <citation type="submission" date="2023-07" db="EMBL/GenBank/DDBJ databases">
        <title>Sequencing the genomes of 1000 actinobacteria strains.</title>
        <authorList>
            <person name="Klenk H.-P."/>
        </authorList>
    </citation>
    <scope>NUCLEOTIDE SEQUENCE [LARGE SCALE GENOMIC DNA]</scope>
    <source>
        <strain evidence="7 8">DSM 44710</strain>
    </source>
</reference>
<keyword evidence="3 5" id="KW-0285">Flavoprotein</keyword>
<dbReference type="Proteomes" id="UP001240984">
    <property type="component" value="Unassembled WGS sequence"/>
</dbReference>
<dbReference type="PROSITE" id="PS00623">
    <property type="entry name" value="GMC_OXRED_1"/>
    <property type="match status" value="1"/>
</dbReference>
<keyword evidence="7" id="KW-0560">Oxidoreductase</keyword>
<dbReference type="EMBL" id="JAUSRA010000001">
    <property type="protein sequence ID" value="MDP9793049.1"/>
    <property type="molecule type" value="Genomic_DNA"/>
</dbReference>
<feature type="domain" description="Glucose-methanol-choline oxidoreductase N-terminal" evidence="6">
    <location>
        <begin position="86"/>
        <end position="109"/>
    </location>
</feature>
<dbReference type="InterPro" id="IPR007867">
    <property type="entry name" value="GMC_OxRtase_C"/>
</dbReference>
<evidence type="ECO:0000256" key="3">
    <source>
        <dbReference type="ARBA" id="ARBA00022630"/>
    </source>
</evidence>
<comment type="similarity">
    <text evidence="2 5">Belongs to the GMC oxidoreductase family.</text>
</comment>
<comment type="caution">
    <text evidence="7">The sequence shown here is derived from an EMBL/GenBank/DDBJ whole genome shotgun (WGS) entry which is preliminary data.</text>
</comment>
<evidence type="ECO:0000256" key="5">
    <source>
        <dbReference type="RuleBase" id="RU003968"/>
    </source>
</evidence>
<organism evidence="7 8">
    <name type="scientific">Catenuloplanes nepalensis</name>
    <dbReference type="NCBI Taxonomy" id="587533"/>
    <lineage>
        <taxon>Bacteria</taxon>
        <taxon>Bacillati</taxon>
        <taxon>Actinomycetota</taxon>
        <taxon>Actinomycetes</taxon>
        <taxon>Micromonosporales</taxon>
        <taxon>Micromonosporaceae</taxon>
        <taxon>Catenuloplanes</taxon>
    </lineage>
</organism>
<gene>
    <name evidence="7" type="ORF">J2S43_001561</name>
</gene>
<dbReference type="Pfam" id="PF05199">
    <property type="entry name" value="GMC_oxred_C"/>
    <property type="match status" value="1"/>
</dbReference>
<proteinExistence type="inferred from homology"/>
<dbReference type="PANTHER" id="PTHR11552:SF147">
    <property type="entry name" value="CHOLINE DEHYDROGENASE, MITOCHONDRIAL"/>
    <property type="match status" value="1"/>
</dbReference>
<evidence type="ECO:0000256" key="4">
    <source>
        <dbReference type="ARBA" id="ARBA00022827"/>
    </source>
</evidence>
<sequence length="521" mass="55496">MTDVYATDDFDHIVVGGGAAGSVVAARLSENPDRRVLLLEAGPADADPNIPAPHGVFQLLRGPLDWSYTTTPQPHLDNREIPISGGRLLGGGGSINYQAWFRGHRLDYDTWSERGMKGWSWDEVLPAFRRGEDHELGASHWHGTGGPIRVTTAQDISPLSLAFIAAGVDHGLPLNRDFTGANLDGVGLMYGNLSDGERVSAARAYLRPATNRSNLEVRTGALVRRVITDRGRAVGVEYLDDSGALTTVHSDSVVLSAGGIRSAQLLMLSGIGPADHLREHDIDVVADLPGVGDNLQDHLSAMVIWPVTHGSTWLDAYTPENFTRYERERSGPLASVGQAAGFLRVGRDAPAPDIQLMPMLIDLSGSGQPGFTCLVTLLTPESRGTVRLRSADAALNPLVDMRYLESEKDRRTLIDGLRATLALGESPIFRSVTGEPILPGATDDAALEQAVRATAISINHPAGTCRAGVDDASVVDPALRVHGVTGLHVVDSSVMPTLPRGNIHAPSIMIGERGAQLIADA</sequence>
<protein>
    <submittedName>
        <fullName evidence="7">Choline dehydrogenase</fullName>
        <ecNumber evidence="7">1.1.99.1</ecNumber>
    </submittedName>
</protein>
<comment type="cofactor">
    <cofactor evidence="1">
        <name>FAD</name>
        <dbReference type="ChEBI" id="CHEBI:57692"/>
    </cofactor>
</comment>
<dbReference type="Gene3D" id="3.30.560.10">
    <property type="entry name" value="Glucose Oxidase, domain 3"/>
    <property type="match status" value="1"/>
</dbReference>
<dbReference type="Pfam" id="PF00732">
    <property type="entry name" value="GMC_oxred_N"/>
    <property type="match status" value="1"/>
</dbReference>
<dbReference type="Gene3D" id="3.50.50.60">
    <property type="entry name" value="FAD/NAD(P)-binding domain"/>
    <property type="match status" value="1"/>
</dbReference>